<reference evidence="4 5" key="1">
    <citation type="submission" date="2020-05" db="EMBL/GenBank/DDBJ databases">
        <title>Flexivirga sp. ID2601S isolated from air conditioner.</title>
        <authorList>
            <person name="Kim D.H."/>
        </authorList>
    </citation>
    <scope>NUCLEOTIDE SEQUENCE [LARGE SCALE GENOMIC DNA]</scope>
    <source>
        <strain evidence="4 5">ID2601S</strain>
    </source>
</reference>
<evidence type="ECO:0000256" key="3">
    <source>
        <dbReference type="SAM" id="SignalP"/>
    </source>
</evidence>
<keyword evidence="2" id="KW-0812">Transmembrane</keyword>
<sequence length="545" mass="55937">MKSNTSVRVLAAAGMFTLTVAGTAFTPAHADTGGSSVTNQGVSPNRAAGQAKLAASPRVAPTYAGYQTKPVTSPKGGSHSIWFGRMNYAGLLVYCIDGENLAPSQAPSKPVTRTQQVKLSYLLSRYANSSDKPTIGALSYISRQLLDPGWSFEQKAFGTLSTTDQTAIKARVAQLNTEAADYAGGYKPVVTNAAGTPSTAGTVRTGTATVGITSATGKFVPGVAFRATATGATFTSGIRTLKTGKSSSTTTNGTTSTAATKLPWTATPTAKNGDKVTLTGSFTGIPASTYYEYAAPHVGEQRVIGAAPAGTGAGTGTPVTIKVAAPKAITRVSTQQWVPGKTITDTVITSGLESQKVDITAAAAVMRRPDGVASCENVGVEQWEKAFHSSKVSTISTAKVTGVVANTDVQIPLHLTSKLPSDVTAGEWCGSINENVWQAGTQKRLVATQFGEVNEWGSLTVAAPKPTPTPTPPSTKPTPPSTKPTPPSTKPTPPSSQPVIPTDGLVSFGGPDMAGLLVGAGFLGVGGTTAGVLARRAMRGRNNRH</sequence>
<comment type="caution">
    <text evidence="4">The sequence shown here is derived from an EMBL/GenBank/DDBJ whole genome shotgun (WGS) entry which is preliminary data.</text>
</comment>
<dbReference type="Proteomes" id="UP000557772">
    <property type="component" value="Unassembled WGS sequence"/>
</dbReference>
<dbReference type="EMBL" id="JABENB010000003">
    <property type="protein sequence ID" value="NNG40704.1"/>
    <property type="molecule type" value="Genomic_DNA"/>
</dbReference>
<evidence type="ECO:0000256" key="2">
    <source>
        <dbReference type="SAM" id="Phobius"/>
    </source>
</evidence>
<proteinExistence type="predicted"/>
<dbReference type="AlphaFoldDB" id="A0A849AIQ9"/>
<feature type="compositionally biased region" description="Pro residues" evidence="1">
    <location>
        <begin position="465"/>
        <end position="496"/>
    </location>
</feature>
<dbReference type="RefSeq" id="WP_171157388.1">
    <property type="nucleotide sequence ID" value="NZ_JABENB010000003.1"/>
</dbReference>
<organism evidence="4 5">
    <name type="scientific">Flexivirga aerilata</name>
    <dbReference type="NCBI Taxonomy" id="1656889"/>
    <lineage>
        <taxon>Bacteria</taxon>
        <taxon>Bacillati</taxon>
        <taxon>Actinomycetota</taxon>
        <taxon>Actinomycetes</taxon>
        <taxon>Micrococcales</taxon>
        <taxon>Dermacoccaceae</taxon>
        <taxon>Flexivirga</taxon>
    </lineage>
</organism>
<feature type="chain" id="PRO_5032742445" evidence="3">
    <location>
        <begin position="31"/>
        <end position="545"/>
    </location>
</feature>
<keyword evidence="2" id="KW-0472">Membrane</keyword>
<feature type="compositionally biased region" description="Polar residues" evidence="1">
    <location>
        <begin position="33"/>
        <end position="43"/>
    </location>
</feature>
<protein>
    <submittedName>
        <fullName evidence="4">Uncharacterized protein</fullName>
    </submittedName>
</protein>
<evidence type="ECO:0000313" key="5">
    <source>
        <dbReference type="Proteomes" id="UP000557772"/>
    </source>
</evidence>
<keyword evidence="5" id="KW-1185">Reference proteome</keyword>
<feature type="transmembrane region" description="Helical" evidence="2">
    <location>
        <begin position="513"/>
        <end position="534"/>
    </location>
</feature>
<keyword evidence="3" id="KW-0732">Signal</keyword>
<accession>A0A849AIQ9</accession>
<name>A0A849AIQ9_9MICO</name>
<gene>
    <name evidence="4" type="ORF">HJ588_15675</name>
</gene>
<keyword evidence="2" id="KW-1133">Transmembrane helix</keyword>
<evidence type="ECO:0000313" key="4">
    <source>
        <dbReference type="EMBL" id="NNG40704.1"/>
    </source>
</evidence>
<feature type="region of interest" description="Disordered" evidence="1">
    <location>
        <begin position="29"/>
        <end position="51"/>
    </location>
</feature>
<feature type="signal peptide" evidence="3">
    <location>
        <begin position="1"/>
        <end position="30"/>
    </location>
</feature>
<evidence type="ECO:0000256" key="1">
    <source>
        <dbReference type="SAM" id="MobiDB-lite"/>
    </source>
</evidence>
<feature type="region of interest" description="Disordered" evidence="1">
    <location>
        <begin position="459"/>
        <end position="506"/>
    </location>
</feature>